<feature type="transmembrane region" description="Helical" evidence="1">
    <location>
        <begin position="86"/>
        <end position="108"/>
    </location>
</feature>
<keyword evidence="1" id="KW-0812">Transmembrane</keyword>
<dbReference type="RefSeq" id="WP_155339397.1">
    <property type="nucleotide sequence ID" value="NZ_BAAABN010000006.1"/>
</dbReference>
<dbReference type="InterPro" id="IPR019251">
    <property type="entry name" value="DUF2231_TM"/>
</dbReference>
<organism evidence="3 4">
    <name type="scientific">Acrocarpospora corrugata</name>
    <dbReference type="NCBI Taxonomy" id="35763"/>
    <lineage>
        <taxon>Bacteria</taxon>
        <taxon>Bacillati</taxon>
        <taxon>Actinomycetota</taxon>
        <taxon>Actinomycetes</taxon>
        <taxon>Streptosporangiales</taxon>
        <taxon>Streptosporangiaceae</taxon>
        <taxon>Acrocarpospora</taxon>
    </lineage>
</organism>
<evidence type="ECO:0000256" key="1">
    <source>
        <dbReference type="SAM" id="Phobius"/>
    </source>
</evidence>
<feature type="transmembrane region" description="Helical" evidence="1">
    <location>
        <begin position="42"/>
        <end position="60"/>
    </location>
</feature>
<keyword evidence="4" id="KW-1185">Reference proteome</keyword>
<evidence type="ECO:0000313" key="4">
    <source>
        <dbReference type="Proteomes" id="UP000334990"/>
    </source>
</evidence>
<evidence type="ECO:0000313" key="3">
    <source>
        <dbReference type="EMBL" id="GES03223.1"/>
    </source>
</evidence>
<dbReference type="AlphaFoldDB" id="A0A5M3W7P2"/>
<evidence type="ECO:0000259" key="2">
    <source>
        <dbReference type="Pfam" id="PF09990"/>
    </source>
</evidence>
<feature type="domain" description="DUF2231" evidence="2">
    <location>
        <begin position="7"/>
        <end position="146"/>
    </location>
</feature>
<comment type="caution">
    <text evidence="3">The sequence shown here is derived from an EMBL/GenBank/DDBJ whole genome shotgun (WGS) entry which is preliminary data.</text>
</comment>
<feature type="transmembrane region" description="Helical" evidence="1">
    <location>
        <begin position="13"/>
        <end position="35"/>
    </location>
</feature>
<dbReference type="Pfam" id="PF09990">
    <property type="entry name" value="DUF2231"/>
    <property type="match status" value="1"/>
</dbReference>
<gene>
    <name evidence="3" type="ORF">Acor_52890</name>
</gene>
<feature type="transmembrane region" description="Helical" evidence="1">
    <location>
        <begin position="115"/>
        <end position="135"/>
    </location>
</feature>
<keyword evidence="1" id="KW-1133">Transmembrane helix</keyword>
<accession>A0A5M3W7P2</accession>
<sequence>MFDEILGLPLHPLVVHAAVVFCPLLAALSAAYALVPRLRPRLDWAVALLAVAAPIAVFAARQSGEAFKTRLFQDQTPEPVATHESFALPLLIAAIALGVLALLLVYAANRSTRQSAVILGALTVIAAVAVGYYVVRAGHSGATAVWGG</sequence>
<dbReference type="Proteomes" id="UP000334990">
    <property type="component" value="Unassembled WGS sequence"/>
</dbReference>
<protein>
    <recommendedName>
        <fullName evidence="2">DUF2231 domain-containing protein</fullName>
    </recommendedName>
</protein>
<keyword evidence="1" id="KW-0472">Membrane</keyword>
<proteinExistence type="predicted"/>
<reference evidence="3 4" key="1">
    <citation type="submission" date="2019-10" db="EMBL/GenBank/DDBJ databases">
        <title>Whole genome shotgun sequence of Acrocarpospora corrugata NBRC 13972.</title>
        <authorList>
            <person name="Ichikawa N."/>
            <person name="Kimura A."/>
            <person name="Kitahashi Y."/>
            <person name="Komaki H."/>
            <person name="Oguchi A."/>
        </authorList>
    </citation>
    <scope>NUCLEOTIDE SEQUENCE [LARGE SCALE GENOMIC DNA]</scope>
    <source>
        <strain evidence="3 4">NBRC 13972</strain>
    </source>
</reference>
<dbReference type="EMBL" id="BLAD01000066">
    <property type="protein sequence ID" value="GES03223.1"/>
    <property type="molecule type" value="Genomic_DNA"/>
</dbReference>
<name>A0A5M3W7P2_9ACTN</name>